<dbReference type="RefSeq" id="YP_010373801.1">
    <property type="nucleotide sequence ID" value="NC_063140.1"/>
</dbReference>
<accession>A0A8T9VX28</accession>
<protein>
    <submittedName>
        <fullName evidence="2">ATPase subunit 8</fullName>
    </submittedName>
</protein>
<keyword evidence="1" id="KW-0472">Membrane</keyword>
<reference evidence="2" key="1">
    <citation type="journal article" date="2022" name="Cladistics">
        <title>Diversification of the phytophagous lineages of true bugs (Insecta: Hemiptera: Heteroptera) shortly after that of the flowering plants.</title>
        <authorList>
            <person name="Ye F."/>
            <person name="Kment P."/>
            <person name="Redei D."/>
            <person name="Luo J.Y."/>
            <person name="Wang Y.H."/>
            <person name="Kuechler S.M."/>
            <person name="Zhang W.W."/>
            <person name="Chen P.P."/>
            <person name="Wu H.Y."/>
            <person name="Wu Y.Z."/>
            <person name="Sun X.Y."/>
            <person name="Ding L."/>
            <person name="Wang Y.R."/>
            <person name="Xie Q."/>
        </authorList>
    </citation>
    <scope>NUCLEOTIDE SEQUENCE</scope>
</reference>
<dbReference type="EMBL" id="MW619721">
    <property type="protein sequence ID" value="UPI55328.1"/>
    <property type="molecule type" value="Genomic_DNA"/>
</dbReference>
<keyword evidence="1" id="KW-0812">Transmembrane</keyword>
<proteinExistence type="predicted"/>
<feature type="transmembrane region" description="Helical" evidence="1">
    <location>
        <begin position="12"/>
        <end position="29"/>
    </location>
</feature>
<name>A0A8T9VX28_9HEMI</name>
<dbReference type="CTD" id="72131439"/>
<dbReference type="AlphaFoldDB" id="A0A8T9VX28"/>
<evidence type="ECO:0000313" key="2">
    <source>
        <dbReference type="EMBL" id="UPI55328.1"/>
    </source>
</evidence>
<keyword evidence="1" id="KW-1133">Transmembrane helix</keyword>
<organism evidence="2">
    <name type="scientific">Harmostica fulvicornis</name>
    <dbReference type="NCBI Taxonomy" id="2813413"/>
    <lineage>
        <taxon>Eukaryota</taxon>
        <taxon>Metazoa</taxon>
        <taxon>Ecdysozoa</taxon>
        <taxon>Arthropoda</taxon>
        <taxon>Hexapoda</taxon>
        <taxon>Insecta</taxon>
        <taxon>Pterygota</taxon>
        <taxon>Neoptera</taxon>
        <taxon>Paraneoptera</taxon>
        <taxon>Hemiptera</taxon>
        <taxon>Heteroptera</taxon>
        <taxon>Panheteroptera</taxon>
        <taxon>Pentatomomorpha</taxon>
        <taxon>Lygaeoidea</taxon>
        <taxon>Rhyparochromidae</taxon>
        <taxon>Rhyparochrominae</taxon>
        <taxon>Harmostica</taxon>
    </lineage>
</organism>
<dbReference type="GeneID" id="72131439"/>
<evidence type="ECO:0000256" key="1">
    <source>
        <dbReference type="SAM" id="Phobius"/>
    </source>
</evidence>
<sequence>MPQMSPMWWETLFIAFIMLFIMINTLIYWNQKSQMKQQKGMNKLNMNNWKW</sequence>
<keyword evidence="2" id="KW-0496">Mitochondrion</keyword>
<geneLocation type="mitochondrion" evidence="2"/>